<keyword evidence="1 2" id="KW-0129">CBS domain</keyword>
<reference evidence="4 5" key="1">
    <citation type="submission" date="2020-01" db="EMBL/GenBank/DDBJ databases">
        <authorList>
            <person name="Gulvik C.A."/>
            <person name="Batra D.G."/>
        </authorList>
    </citation>
    <scope>NUCLEOTIDE SEQUENCE [LARGE SCALE GENOMIC DNA]</scope>
    <source>
        <strain evidence="4 5">W9323</strain>
    </source>
</reference>
<dbReference type="InterPro" id="IPR046342">
    <property type="entry name" value="CBS_dom_sf"/>
</dbReference>
<keyword evidence="5" id="KW-1185">Reference proteome</keyword>
<evidence type="ECO:0000313" key="4">
    <source>
        <dbReference type="EMBL" id="QKG85187.1"/>
    </source>
</evidence>
<dbReference type="InterPro" id="IPR000644">
    <property type="entry name" value="CBS_dom"/>
</dbReference>
<dbReference type="SMART" id="SM00116">
    <property type="entry name" value="CBS"/>
    <property type="match status" value="2"/>
</dbReference>
<dbReference type="CDD" id="cd04622">
    <property type="entry name" value="CBS_pair_HRP1_like"/>
    <property type="match status" value="1"/>
</dbReference>
<protein>
    <submittedName>
        <fullName evidence="4">CBS domain-containing protein</fullName>
    </submittedName>
</protein>
<name>A0A7D3XQY1_9BACL</name>
<organism evidence="4 5">
    <name type="scientific">Kroppenstedtia pulmonis</name>
    <dbReference type="NCBI Taxonomy" id="1380685"/>
    <lineage>
        <taxon>Bacteria</taxon>
        <taxon>Bacillati</taxon>
        <taxon>Bacillota</taxon>
        <taxon>Bacilli</taxon>
        <taxon>Bacillales</taxon>
        <taxon>Thermoactinomycetaceae</taxon>
        <taxon>Kroppenstedtia</taxon>
    </lineage>
</organism>
<evidence type="ECO:0000313" key="5">
    <source>
        <dbReference type="Proteomes" id="UP000503088"/>
    </source>
</evidence>
<dbReference type="InterPro" id="IPR051257">
    <property type="entry name" value="Diverse_CBS-Domain"/>
</dbReference>
<evidence type="ECO:0000259" key="3">
    <source>
        <dbReference type="PROSITE" id="PS51371"/>
    </source>
</evidence>
<sequence>MSQLRDIMTNQVASVSPGDNVYQAASLMKEYNVGMIPVVENGSLKGVITDRDIVLRSVADQNNEVVSVGEVMSQGNLVTGSPDMSVDEASQLMAQHQIRRLPVVENNQLVGVVALGDMAVREHLSDEAGQALTNISESDATM</sequence>
<evidence type="ECO:0000256" key="2">
    <source>
        <dbReference type="PROSITE-ProRule" id="PRU00703"/>
    </source>
</evidence>
<dbReference type="Pfam" id="PF00571">
    <property type="entry name" value="CBS"/>
    <property type="match status" value="2"/>
</dbReference>
<dbReference type="Proteomes" id="UP000503088">
    <property type="component" value="Chromosome"/>
</dbReference>
<feature type="domain" description="CBS" evidence="3">
    <location>
        <begin position="72"/>
        <end position="132"/>
    </location>
</feature>
<gene>
    <name evidence="4" type="ORF">GXN76_12365</name>
</gene>
<dbReference type="AlphaFoldDB" id="A0A7D3XQY1"/>
<proteinExistence type="predicted"/>
<dbReference type="SUPFAM" id="SSF54631">
    <property type="entry name" value="CBS-domain pair"/>
    <property type="match status" value="1"/>
</dbReference>
<dbReference type="EMBL" id="CP048104">
    <property type="protein sequence ID" value="QKG85187.1"/>
    <property type="molecule type" value="Genomic_DNA"/>
</dbReference>
<dbReference type="RefSeq" id="WP_173223606.1">
    <property type="nucleotide sequence ID" value="NZ_CP048104.1"/>
</dbReference>
<dbReference type="KEGG" id="kpul:GXN76_12365"/>
<feature type="domain" description="CBS" evidence="3">
    <location>
        <begin position="8"/>
        <end position="65"/>
    </location>
</feature>
<dbReference type="PANTHER" id="PTHR43080:SF2">
    <property type="entry name" value="CBS DOMAIN-CONTAINING PROTEIN"/>
    <property type="match status" value="1"/>
</dbReference>
<dbReference type="PROSITE" id="PS51371">
    <property type="entry name" value="CBS"/>
    <property type="match status" value="2"/>
</dbReference>
<accession>A0A7D3XQY1</accession>
<evidence type="ECO:0000256" key="1">
    <source>
        <dbReference type="ARBA" id="ARBA00023122"/>
    </source>
</evidence>
<dbReference type="Gene3D" id="3.10.580.10">
    <property type="entry name" value="CBS-domain"/>
    <property type="match status" value="1"/>
</dbReference>
<dbReference type="PANTHER" id="PTHR43080">
    <property type="entry name" value="CBS DOMAIN-CONTAINING PROTEIN CBSX3, MITOCHONDRIAL"/>
    <property type="match status" value="1"/>
</dbReference>